<evidence type="ECO:0000259" key="7">
    <source>
        <dbReference type="Pfam" id="PF00793"/>
    </source>
</evidence>
<proteinExistence type="inferred from homology"/>
<evidence type="ECO:0000256" key="4">
    <source>
        <dbReference type="ARBA" id="ARBA00022490"/>
    </source>
</evidence>
<dbReference type="EC" id="2.5.1.55" evidence="3"/>
<evidence type="ECO:0000256" key="3">
    <source>
        <dbReference type="ARBA" id="ARBA00012693"/>
    </source>
</evidence>
<comment type="similarity">
    <text evidence="2">Belongs to the KdsA family.</text>
</comment>
<dbReference type="InterPro" id="IPR013785">
    <property type="entry name" value="Aldolase_TIM"/>
</dbReference>
<keyword evidence="4" id="KW-0963">Cytoplasm</keyword>
<evidence type="ECO:0000256" key="5">
    <source>
        <dbReference type="ARBA" id="ARBA00022679"/>
    </source>
</evidence>
<evidence type="ECO:0000313" key="8">
    <source>
        <dbReference type="EMBL" id="SVB82778.1"/>
    </source>
</evidence>
<dbReference type="GO" id="GO:0005737">
    <property type="term" value="C:cytoplasm"/>
    <property type="evidence" value="ECO:0007669"/>
    <property type="project" value="UniProtKB-SubCell"/>
</dbReference>
<dbReference type="SUPFAM" id="SSF51569">
    <property type="entry name" value="Aldolase"/>
    <property type="match status" value="1"/>
</dbReference>
<feature type="domain" description="DAHP synthetase I/KDSA" evidence="7">
    <location>
        <begin position="15"/>
        <end position="79"/>
    </location>
</feature>
<dbReference type="PANTHER" id="PTHR21057">
    <property type="entry name" value="PHOSPHO-2-DEHYDRO-3-DEOXYHEPTONATE ALDOLASE"/>
    <property type="match status" value="1"/>
</dbReference>
<feature type="non-terminal residue" evidence="8">
    <location>
        <position position="80"/>
    </location>
</feature>
<evidence type="ECO:0000256" key="6">
    <source>
        <dbReference type="ARBA" id="ARBA00049112"/>
    </source>
</evidence>
<sequence length="80" mass="8734">MQEPRVVHIGNLSLANNQKIKLIAGPCALESKEHAFEMAGALTELAKTFDIGLIYKTSYDKANRTSFSAKRGLGIEESLP</sequence>
<keyword evidence="5" id="KW-0808">Transferase</keyword>
<dbReference type="EMBL" id="UINC01059404">
    <property type="protein sequence ID" value="SVB82778.1"/>
    <property type="molecule type" value="Genomic_DNA"/>
</dbReference>
<dbReference type="AlphaFoldDB" id="A0A382H647"/>
<accession>A0A382H647</accession>
<protein>
    <recommendedName>
        <fullName evidence="3">3-deoxy-8-phosphooctulonate synthase</fullName>
        <ecNumber evidence="3">2.5.1.55</ecNumber>
    </recommendedName>
</protein>
<comment type="subcellular location">
    <subcellularLocation>
        <location evidence="1">Cytoplasm</location>
    </subcellularLocation>
</comment>
<dbReference type="InterPro" id="IPR006218">
    <property type="entry name" value="DAHP1/KDSA"/>
</dbReference>
<organism evidence="8">
    <name type="scientific">marine metagenome</name>
    <dbReference type="NCBI Taxonomy" id="408172"/>
    <lineage>
        <taxon>unclassified sequences</taxon>
        <taxon>metagenomes</taxon>
        <taxon>ecological metagenomes</taxon>
    </lineage>
</organism>
<evidence type="ECO:0000256" key="1">
    <source>
        <dbReference type="ARBA" id="ARBA00004496"/>
    </source>
</evidence>
<dbReference type="Pfam" id="PF00793">
    <property type="entry name" value="DAHP_synth_1"/>
    <property type="match status" value="1"/>
</dbReference>
<dbReference type="Gene3D" id="3.20.20.70">
    <property type="entry name" value="Aldolase class I"/>
    <property type="match status" value="1"/>
</dbReference>
<reference evidence="8" key="1">
    <citation type="submission" date="2018-05" db="EMBL/GenBank/DDBJ databases">
        <authorList>
            <person name="Lanie J.A."/>
            <person name="Ng W.-L."/>
            <person name="Kazmierczak K.M."/>
            <person name="Andrzejewski T.M."/>
            <person name="Davidsen T.M."/>
            <person name="Wayne K.J."/>
            <person name="Tettelin H."/>
            <person name="Glass J.I."/>
            <person name="Rusch D."/>
            <person name="Podicherti R."/>
            <person name="Tsui H.-C.T."/>
            <person name="Winkler M.E."/>
        </authorList>
    </citation>
    <scope>NUCLEOTIDE SEQUENCE</scope>
</reference>
<name>A0A382H647_9ZZZZ</name>
<gene>
    <name evidence="8" type="ORF">METZ01_LOCUS235632</name>
</gene>
<dbReference type="InterPro" id="IPR006269">
    <property type="entry name" value="KDO8P_synthase"/>
</dbReference>
<dbReference type="GO" id="GO:0008676">
    <property type="term" value="F:3-deoxy-8-phosphooctulonate synthase activity"/>
    <property type="evidence" value="ECO:0007669"/>
    <property type="project" value="UniProtKB-EC"/>
</dbReference>
<evidence type="ECO:0000256" key="2">
    <source>
        <dbReference type="ARBA" id="ARBA00010499"/>
    </source>
</evidence>
<comment type="catalytic activity">
    <reaction evidence="6">
        <text>D-arabinose 5-phosphate + phosphoenolpyruvate + H2O = 3-deoxy-alpha-D-manno-2-octulosonate-8-phosphate + phosphate</text>
        <dbReference type="Rhea" id="RHEA:14053"/>
        <dbReference type="ChEBI" id="CHEBI:15377"/>
        <dbReference type="ChEBI" id="CHEBI:43474"/>
        <dbReference type="ChEBI" id="CHEBI:57693"/>
        <dbReference type="ChEBI" id="CHEBI:58702"/>
        <dbReference type="ChEBI" id="CHEBI:85985"/>
        <dbReference type="EC" id="2.5.1.55"/>
    </reaction>
</comment>